<feature type="region of interest" description="Disordered" evidence="1">
    <location>
        <begin position="1"/>
        <end position="127"/>
    </location>
</feature>
<dbReference type="Proteomes" id="UP001235939">
    <property type="component" value="Chromosome 16"/>
</dbReference>
<keyword evidence="3" id="KW-1185">Reference proteome</keyword>
<feature type="compositionally biased region" description="Polar residues" evidence="1">
    <location>
        <begin position="71"/>
        <end position="93"/>
    </location>
</feature>
<gene>
    <name evidence="2" type="ORF">LAZ67_16002211</name>
</gene>
<name>A0ABY6LBT3_9ARAC</name>
<feature type="compositionally biased region" description="Low complexity" evidence="1">
    <location>
        <begin position="29"/>
        <end position="42"/>
    </location>
</feature>
<dbReference type="EMBL" id="CP092878">
    <property type="protein sequence ID" value="UYV78626.1"/>
    <property type="molecule type" value="Genomic_DNA"/>
</dbReference>
<proteinExistence type="predicted"/>
<evidence type="ECO:0000313" key="3">
    <source>
        <dbReference type="Proteomes" id="UP001235939"/>
    </source>
</evidence>
<evidence type="ECO:0000313" key="2">
    <source>
        <dbReference type="EMBL" id="UYV78626.1"/>
    </source>
</evidence>
<organism evidence="2 3">
    <name type="scientific">Cordylochernes scorpioides</name>
    <dbReference type="NCBI Taxonomy" id="51811"/>
    <lineage>
        <taxon>Eukaryota</taxon>
        <taxon>Metazoa</taxon>
        <taxon>Ecdysozoa</taxon>
        <taxon>Arthropoda</taxon>
        <taxon>Chelicerata</taxon>
        <taxon>Arachnida</taxon>
        <taxon>Pseudoscorpiones</taxon>
        <taxon>Cheliferoidea</taxon>
        <taxon>Chernetidae</taxon>
        <taxon>Cordylochernes</taxon>
    </lineage>
</organism>
<sequence>MESSARGARGRGTAPSNTSAVKPGPAPTTPTADQPAAPIPATSPENVDGPCHVSQASPSPTTAKSVDKSSPDQSQNPLQDQRDSINLTPLGKSTKTKNREAGAQEGTSHRGPQSVPGLKNLLPSMSNTQKSALNKLARNLVLRIPGSNTPLYKRLSDVRRQTGSPQ</sequence>
<evidence type="ECO:0000256" key="1">
    <source>
        <dbReference type="SAM" id="MobiDB-lite"/>
    </source>
</evidence>
<feature type="compositionally biased region" description="Polar residues" evidence="1">
    <location>
        <begin position="54"/>
        <end position="64"/>
    </location>
</feature>
<reference evidence="2 3" key="1">
    <citation type="submission" date="2022-01" db="EMBL/GenBank/DDBJ databases">
        <title>A chromosomal length assembly of Cordylochernes scorpioides.</title>
        <authorList>
            <person name="Zeh D."/>
            <person name="Zeh J."/>
        </authorList>
    </citation>
    <scope>NUCLEOTIDE SEQUENCE [LARGE SCALE GENOMIC DNA]</scope>
    <source>
        <strain evidence="2">IN4F17</strain>
        <tissue evidence="2">Whole Body</tissue>
    </source>
</reference>
<protein>
    <submittedName>
        <fullName evidence="2">Uncharacterized protein</fullName>
    </submittedName>
</protein>
<feature type="region of interest" description="Disordered" evidence="1">
    <location>
        <begin position="147"/>
        <end position="166"/>
    </location>
</feature>
<accession>A0ABY6LBT3</accession>